<organism evidence="2 3">
    <name type="scientific">Protomyces lactucae-debilis</name>
    <dbReference type="NCBI Taxonomy" id="2754530"/>
    <lineage>
        <taxon>Eukaryota</taxon>
        <taxon>Fungi</taxon>
        <taxon>Dikarya</taxon>
        <taxon>Ascomycota</taxon>
        <taxon>Taphrinomycotina</taxon>
        <taxon>Taphrinomycetes</taxon>
        <taxon>Taphrinales</taxon>
        <taxon>Protomycetaceae</taxon>
        <taxon>Protomyces</taxon>
    </lineage>
</organism>
<dbReference type="EMBL" id="MCFI01000006">
    <property type="protein sequence ID" value="ORY84327.1"/>
    <property type="molecule type" value="Genomic_DNA"/>
</dbReference>
<evidence type="ECO:0000256" key="1">
    <source>
        <dbReference type="SAM" id="Phobius"/>
    </source>
</evidence>
<comment type="caution">
    <text evidence="2">The sequence shown here is derived from an EMBL/GenBank/DDBJ whole genome shotgun (WGS) entry which is preliminary data.</text>
</comment>
<evidence type="ECO:0000313" key="2">
    <source>
        <dbReference type="EMBL" id="ORY84327.1"/>
    </source>
</evidence>
<keyword evidence="1" id="KW-1133">Transmembrane helix</keyword>
<dbReference type="AlphaFoldDB" id="A0A1Y2FL73"/>
<keyword evidence="3" id="KW-1185">Reference proteome</keyword>
<proteinExistence type="predicted"/>
<keyword evidence="1" id="KW-0472">Membrane</keyword>
<protein>
    <submittedName>
        <fullName evidence="2">Uncharacterized protein</fullName>
    </submittedName>
</protein>
<dbReference type="GeneID" id="63788337"/>
<dbReference type="Proteomes" id="UP000193685">
    <property type="component" value="Unassembled WGS sequence"/>
</dbReference>
<evidence type="ECO:0000313" key="3">
    <source>
        <dbReference type="Proteomes" id="UP000193685"/>
    </source>
</evidence>
<dbReference type="RefSeq" id="XP_040726345.1">
    <property type="nucleotide sequence ID" value="XM_040871738.1"/>
</dbReference>
<reference evidence="2 3" key="1">
    <citation type="submission" date="2016-07" db="EMBL/GenBank/DDBJ databases">
        <title>Pervasive Adenine N6-methylation of Active Genes in Fungi.</title>
        <authorList>
            <consortium name="DOE Joint Genome Institute"/>
            <person name="Mondo S.J."/>
            <person name="Dannebaum R.O."/>
            <person name="Kuo R.C."/>
            <person name="Labutti K."/>
            <person name="Haridas S."/>
            <person name="Kuo A."/>
            <person name="Salamov A."/>
            <person name="Ahrendt S.R."/>
            <person name="Lipzen A."/>
            <person name="Sullivan W."/>
            <person name="Andreopoulos W.B."/>
            <person name="Clum A."/>
            <person name="Lindquist E."/>
            <person name="Daum C."/>
            <person name="Ramamoorthy G.K."/>
            <person name="Gryganskyi A."/>
            <person name="Culley D."/>
            <person name="Magnuson J.K."/>
            <person name="James T.Y."/>
            <person name="O'Malley M.A."/>
            <person name="Stajich J.E."/>
            <person name="Spatafora J.W."/>
            <person name="Visel A."/>
            <person name="Grigoriev I.V."/>
        </authorList>
    </citation>
    <scope>NUCLEOTIDE SEQUENCE [LARGE SCALE GENOMIC DNA]</scope>
    <source>
        <strain evidence="2 3">12-1054</strain>
    </source>
</reference>
<accession>A0A1Y2FL73</accession>
<gene>
    <name evidence="2" type="ORF">BCR37DRAFT_397721</name>
</gene>
<name>A0A1Y2FL73_PROLT</name>
<keyword evidence="1" id="KW-0812">Transmembrane</keyword>
<sequence>MSSDASFLHKAIRGLALKHFQFGDFAEHQLLLTNYLALAAILVVVGVIALLATVSRMAPNAFKSRAQLYRDHPELRDTVNDKLAAKEFAKLNAALAHAKMRGKKVGTP</sequence>
<feature type="transmembrane region" description="Helical" evidence="1">
    <location>
        <begin position="35"/>
        <end position="55"/>
    </location>
</feature>